<dbReference type="InterPro" id="IPR003018">
    <property type="entry name" value="GAF"/>
</dbReference>
<comment type="caution">
    <text evidence="2">The sequence shown here is derived from an EMBL/GenBank/DDBJ whole genome shotgun (WGS) entry which is preliminary data.</text>
</comment>
<dbReference type="SUPFAM" id="SSF55781">
    <property type="entry name" value="GAF domain-like"/>
    <property type="match status" value="1"/>
</dbReference>
<sequence length="176" mass="19260">MENTFGKPIIPENEKERLAALHAYDIAGSSPERFFDNLAHIIAQSFDAPIALISLVDEDAVYFKANVGMPGTDVVPRGVSLCSLAVLDSHPTIFENALEEPCLLTNPLVAGEFGLRFYAGAPITTPEGFHIGTVCIVDKEPRVFSELEQELLKRFADSAMEAILKRQQLLKGVEDS</sequence>
<evidence type="ECO:0000259" key="1">
    <source>
        <dbReference type="SMART" id="SM00065"/>
    </source>
</evidence>
<dbReference type="SMART" id="SM00065">
    <property type="entry name" value="GAF"/>
    <property type="match status" value="1"/>
</dbReference>
<reference evidence="3" key="1">
    <citation type="journal article" date="2019" name="Int. J. Syst. Evol. Microbiol.">
        <title>The Global Catalogue of Microorganisms (GCM) 10K type strain sequencing project: providing services to taxonomists for standard genome sequencing and annotation.</title>
        <authorList>
            <consortium name="The Broad Institute Genomics Platform"/>
            <consortium name="The Broad Institute Genome Sequencing Center for Infectious Disease"/>
            <person name="Wu L."/>
            <person name="Ma J."/>
        </authorList>
    </citation>
    <scope>NUCLEOTIDE SEQUENCE [LARGE SCALE GENOMIC DNA]</scope>
    <source>
        <strain evidence="3">JCM 17919</strain>
    </source>
</reference>
<dbReference type="PANTHER" id="PTHR43102">
    <property type="entry name" value="SLR1143 PROTEIN"/>
    <property type="match status" value="1"/>
</dbReference>
<dbReference type="EMBL" id="BAABGY010000018">
    <property type="protein sequence ID" value="GAA4343690.1"/>
    <property type="molecule type" value="Genomic_DNA"/>
</dbReference>
<dbReference type="RefSeq" id="WP_345258165.1">
    <property type="nucleotide sequence ID" value="NZ_BAABGY010000018.1"/>
</dbReference>
<protein>
    <recommendedName>
        <fullName evidence="1">GAF domain-containing protein</fullName>
    </recommendedName>
</protein>
<organism evidence="2 3">
    <name type="scientific">Flaviaesturariibacter amylovorans</name>
    <dbReference type="NCBI Taxonomy" id="1084520"/>
    <lineage>
        <taxon>Bacteria</taxon>
        <taxon>Pseudomonadati</taxon>
        <taxon>Bacteroidota</taxon>
        <taxon>Chitinophagia</taxon>
        <taxon>Chitinophagales</taxon>
        <taxon>Chitinophagaceae</taxon>
        <taxon>Flaviaestuariibacter</taxon>
    </lineage>
</organism>
<name>A0ABP8HSP5_9BACT</name>
<dbReference type="PANTHER" id="PTHR43102:SF2">
    <property type="entry name" value="GAF DOMAIN-CONTAINING PROTEIN"/>
    <property type="match status" value="1"/>
</dbReference>
<evidence type="ECO:0000313" key="3">
    <source>
        <dbReference type="Proteomes" id="UP001501725"/>
    </source>
</evidence>
<gene>
    <name evidence="2" type="ORF">GCM10023184_44140</name>
</gene>
<dbReference type="Pfam" id="PF01590">
    <property type="entry name" value="GAF"/>
    <property type="match status" value="1"/>
</dbReference>
<dbReference type="InterPro" id="IPR029016">
    <property type="entry name" value="GAF-like_dom_sf"/>
</dbReference>
<feature type="domain" description="GAF" evidence="1">
    <location>
        <begin position="30"/>
        <end position="174"/>
    </location>
</feature>
<dbReference type="Proteomes" id="UP001501725">
    <property type="component" value="Unassembled WGS sequence"/>
</dbReference>
<dbReference type="Gene3D" id="3.30.450.40">
    <property type="match status" value="1"/>
</dbReference>
<evidence type="ECO:0000313" key="2">
    <source>
        <dbReference type="EMBL" id="GAA4343690.1"/>
    </source>
</evidence>
<accession>A0ABP8HSP5</accession>
<proteinExistence type="predicted"/>
<keyword evidence="3" id="KW-1185">Reference proteome</keyword>